<evidence type="ECO:0000313" key="8">
    <source>
        <dbReference type="Proteomes" id="UP001163255"/>
    </source>
</evidence>
<dbReference type="CDD" id="cd13136">
    <property type="entry name" value="MATE_DinF_like"/>
    <property type="match status" value="1"/>
</dbReference>
<feature type="transmembrane region" description="Helical" evidence="6">
    <location>
        <begin position="312"/>
        <end position="330"/>
    </location>
</feature>
<evidence type="ECO:0000256" key="5">
    <source>
        <dbReference type="ARBA" id="ARBA00023136"/>
    </source>
</evidence>
<dbReference type="Pfam" id="PF01554">
    <property type="entry name" value="MatE"/>
    <property type="match status" value="2"/>
</dbReference>
<feature type="transmembrane region" description="Helical" evidence="6">
    <location>
        <begin position="269"/>
        <end position="291"/>
    </location>
</feature>
<name>A0ABY6GP35_9GAMM</name>
<evidence type="ECO:0000256" key="1">
    <source>
        <dbReference type="ARBA" id="ARBA00004141"/>
    </source>
</evidence>
<dbReference type="RefSeq" id="WP_262595703.1">
    <property type="nucleotide sequence ID" value="NZ_CP103300.1"/>
</dbReference>
<dbReference type="Proteomes" id="UP001163255">
    <property type="component" value="Chromosome"/>
</dbReference>
<dbReference type="EMBL" id="CP103300">
    <property type="protein sequence ID" value="UYM14297.1"/>
    <property type="molecule type" value="Genomic_DNA"/>
</dbReference>
<feature type="transmembrane region" description="Helical" evidence="6">
    <location>
        <begin position="196"/>
        <end position="218"/>
    </location>
</feature>
<dbReference type="PANTHER" id="PTHR42893:SF46">
    <property type="entry name" value="PROTEIN DETOXIFICATION 44, CHLOROPLASTIC"/>
    <property type="match status" value="1"/>
</dbReference>
<keyword evidence="4 6" id="KW-1133">Transmembrane helix</keyword>
<dbReference type="InterPro" id="IPR002528">
    <property type="entry name" value="MATE_fam"/>
</dbReference>
<dbReference type="NCBIfam" id="TIGR00797">
    <property type="entry name" value="matE"/>
    <property type="match status" value="1"/>
</dbReference>
<feature type="transmembrane region" description="Helical" evidence="6">
    <location>
        <begin position="163"/>
        <end position="190"/>
    </location>
</feature>
<evidence type="ECO:0000313" key="7">
    <source>
        <dbReference type="EMBL" id="UYM14297.1"/>
    </source>
</evidence>
<feature type="transmembrane region" description="Helical" evidence="6">
    <location>
        <begin position="41"/>
        <end position="62"/>
    </location>
</feature>
<keyword evidence="5 6" id="KW-0472">Membrane</keyword>
<evidence type="ECO:0000256" key="3">
    <source>
        <dbReference type="ARBA" id="ARBA00022692"/>
    </source>
</evidence>
<keyword evidence="8" id="KW-1185">Reference proteome</keyword>
<proteinExistence type="inferred from homology"/>
<organism evidence="7 8">
    <name type="scientific">Endozoicomonas euniceicola</name>
    <dbReference type="NCBI Taxonomy" id="1234143"/>
    <lineage>
        <taxon>Bacteria</taxon>
        <taxon>Pseudomonadati</taxon>
        <taxon>Pseudomonadota</taxon>
        <taxon>Gammaproteobacteria</taxon>
        <taxon>Oceanospirillales</taxon>
        <taxon>Endozoicomonadaceae</taxon>
        <taxon>Endozoicomonas</taxon>
    </lineage>
</organism>
<feature type="transmembrane region" description="Helical" evidence="6">
    <location>
        <begin position="350"/>
        <end position="371"/>
    </location>
</feature>
<feature type="transmembrane region" description="Helical" evidence="6">
    <location>
        <begin position="131"/>
        <end position="151"/>
    </location>
</feature>
<feature type="transmembrane region" description="Helical" evidence="6">
    <location>
        <begin position="383"/>
        <end position="399"/>
    </location>
</feature>
<evidence type="ECO:0000256" key="2">
    <source>
        <dbReference type="ARBA" id="ARBA00010199"/>
    </source>
</evidence>
<protein>
    <submittedName>
        <fullName evidence="7">MATE family efflux transporter</fullName>
    </submittedName>
</protein>
<dbReference type="PANTHER" id="PTHR42893">
    <property type="entry name" value="PROTEIN DETOXIFICATION 44, CHLOROPLASTIC-RELATED"/>
    <property type="match status" value="1"/>
</dbReference>
<accession>A0ABY6GP35</accession>
<feature type="transmembrane region" description="Helical" evidence="6">
    <location>
        <begin position="238"/>
        <end position="257"/>
    </location>
</feature>
<reference evidence="7" key="1">
    <citation type="submission" date="2022-10" db="EMBL/GenBank/DDBJ databases">
        <title>Completed Genome Sequence of two octocoral isolated bacterium, Endozoicomonas euniceicola EF212T and Endozoicomonas gorgoniicola PS125T.</title>
        <authorList>
            <person name="Chiou Y.-J."/>
            <person name="Chen Y.-H."/>
        </authorList>
    </citation>
    <scope>NUCLEOTIDE SEQUENCE</scope>
    <source>
        <strain evidence="7">EF212</strain>
    </source>
</reference>
<comment type="similarity">
    <text evidence="2">Belongs to the multi antimicrobial extrusion (MATE) (TC 2.A.66.1) family.</text>
</comment>
<evidence type="ECO:0000256" key="6">
    <source>
        <dbReference type="SAM" id="Phobius"/>
    </source>
</evidence>
<evidence type="ECO:0000256" key="4">
    <source>
        <dbReference type="ARBA" id="ARBA00022989"/>
    </source>
</evidence>
<comment type="subcellular location">
    <subcellularLocation>
        <location evidence="1">Membrane</location>
        <topology evidence="1">Multi-pass membrane protein</topology>
    </subcellularLocation>
</comment>
<gene>
    <name evidence="7" type="ORF">NX720_15475</name>
</gene>
<sequence>MSLTHRDYFKIAIPFIISTVTQPLLGAVDTAVIGRLGVTELIGGVAIGTVIMNTLYWLFGFFRVSTTGQSAIALGKNCNESKASSLIRPFVLAGSAGLIFILLQSFIWQGALTIIEPEAGVALSAKTYFDILIWGAPFVLLNYTLIGWLMGQAKVKETLYTQIFGNVLNIILDAVFVLYLDFGVAGVAFASLTSQVITFIIGMYLIAQSTSFSLLSYLGLARMSRKDLKVIISSNTDLLLRTVCILTFFNVMARMGSQLGADILATNAILMQVTFIVSYMFDGVANASSVFSGKAVGAKDPELLKRVVSLNVQWTTLFVAIATAFIILFQNQLVLLFTQIPSLIAIYHEMSPWLTVFPLVAGFGLTFYGIFTGTGTTVPVRNSSIATLAIFLFVVWATVENWGNHGLWLAFTIFYIGRFAFLVPFLRQVFAKAV</sequence>
<keyword evidence="3 6" id="KW-0812">Transmembrane</keyword>
<feature type="transmembrane region" description="Helical" evidence="6">
    <location>
        <begin position="90"/>
        <end position="111"/>
    </location>
</feature>
<dbReference type="InterPro" id="IPR044644">
    <property type="entry name" value="DinF-like"/>
</dbReference>
<feature type="transmembrane region" description="Helical" evidence="6">
    <location>
        <begin position="405"/>
        <end position="426"/>
    </location>
</feature>
<feature type="transmembrane region" description="Helical" evidence="6">
    <location>
        <begin position="12"/>
        <end position="35"/>
    </location>
</feature>